<gene>
    <name evidence="2" type="ORF">J4G33_04315</name>
</gene>
<feature type="compositionally biased region" description="Basic residues" evidence="1">
    <location>
        <begin position="1"/>
        <end position="10"/>
    </location>
</feature>
<organism evidence="2 3">
    <name type="scientific">Actinotalea soli</name>
    <dbReference type="NCBI Taxonomy" id="2819234"/>
    <lineage>
        <taxon>Bacteria</taxon>
        <taxon>Bacillati</taxon>
        <taxon>Actinomycetota</taxon>
        <taxon>Actinomycetes</taxon>
        <taxon>Micrococcales</taxon>
        <taxon>Cellulomonadaceae</taxon>
        <taxon>Actinotalea</taxon>
    </lineage>
</organism>
<protein>
    <submittedName>
        <fullName evidence="2">Uncharacterized protein</fullName>
    </submittedName>
</protein>
<evidence type="ECO:0000313" key="2">
    <source>
        <dbReference type="EMBL" id="MBO1751021.1"/>
    </source>
</evidence>
<evidence type="ECO:0000313" key="3">
    <source>
        <dbReference type="Proteomes" id="UP000664209"/>
    </source>
</evidence>
<proteinExistence type="predicted"/>
<reference evidence="2" key="1">
    <citation type="submission" date="2021-03" db="EMBL/GenBank/DDBJ databases">
        <title>Actinotalea soli sp. nov., isolated from soil.</title>
        <authorList>
            <person name="Ping W."/>
            <person name="Zhang J."/>
        </authorList>
    </citation>
    <scope>NUCLEOTIDE SEQUENCE</scope>
    <source>
        <strain evidence="2">BY-33</strain>
    </source>
</reference>
<dbReference type="EMBL" id="JAGEMK010000002">
    <property type="protein sequence ID" value="MBO1751021.1"/>
    <property type="molecule type" value="Genomic_DNA"/>
</dbReference>
<name>A0A939LNG3_9CELL</name>
<keyword evidence="3" id="KW-1185">Reference proteome</keyword>
<accession>A0A939LNG3</accession>
<dbReference type="Proteomes" id="UP000664209">
    <property type="component" value="Unassembled WGS sequence"/>
</dbReference>
<evidence type="ECO:0000256" key="1">
    <source>
        <dbReference type="SAM" id="MobiDB-lite"/>
    </source>
</evidence>
<comment type="caution">
    <text evidence="2">The sequence shown here is derived from an EMBL/GenBank/DDBJ whole genome shotgun (WGS) entry which is preliminary data.</text>
</comment>
<dbReference type="AlphaFoldDB" id="A0A939LNG3"/>
<feature type="region of interest" description="Disordered" evidence="1">
    <location>
        <begin position="1"/>
        <end position="29"/>
    </location>
</feature>
<dbReference type="RefSeq" id="WP_208054718.1">
    <property type="nucleotide sequence ID" value="NZ_JAGEMK010000002.1"/>
</dbReference>
<sequence length="90" mass="9134">MTSRPPRRSAHPPPPAEGTPASSIGPGDALPGYVTATAGLLGLGVDQVLTALGQGTTLTELFAEHRGSIEVGGAEMSRGTEQGQLVDRDV</sequence>